<evidence type="ECO:0000256" key="2">
    <source>
        <dbReference type="ARBA" id="ARBA00007634"/>
    </source>
</evidence>
<evidence type="ECO:0000256" key="7">
    <source>
        <dbReference type="SAM" id="MobiDB-lite"/>
    </source>
</evidence>
<name>A0A381Q9A8_9ZZZZ</name>
<dbReference type="SUPFAM" id="SSF46992">
    <property type="entry name" value="Ribosomal protein S20"/>
    <property type="match status" value="1"/>
</dbReference>
<dbReference type="FunFam" id="1.20.58.110:FF:000001">
    <property type="entry name" value="30S ribosomal protein S20"/>
    <property type="match status" value="1"/>
</dbReference>
<dbReference type="InterPro" id="IPR002583">
    <property type="entry name" value="Ribosomal_bS20"/>
</dbReference>
<dbReference type="GO" id="GO:0006412">
    <property type="term" value="P:translation"/>
    <property type="evidence" value="ECO:0007669"/>
    <property type="project" value="InterPro"/>
</dbReference>
<feature type="compositionally biased region" description="Basic residues" evidence="7">
    <location>
        <begin position="7"/>
        <end position="20"/>
    </location>
</feature>
<dbReference type="PANTHER" id="PTHR33398:SF1">
    <property type="entry name" value="SMALL RIBOSOMAL SUBUNIT PROTEIN BS20C"/>
    <property type="match status" value="1"/>
</dbReference>
<evidence type="ECO:0000256" key="3">
    <source>
        <dbReference type="ARBA" id="ARBA00022730"/>
    </source>
</evidence>
<evidence type="ECO:0008006" key="9">
    <source>
        <dbReference type="Google" id="ProtNLM"/>
    </source>
</evidence>
<organism evidence="8">
    <name type="scientific">marine metagenome</name>
    <dbReference type="NCBI Taxonomy" id="408172"/>
    <lineage>
        <taxon>unclassified sequences</taxon>
        <taxon>metagenomes</taxon>
        <taxon>ecological metagenomes</taxon>
    </lineage>
</organism>
<comment type="function">
    <text evidence="1">Binds directly to 16S ribosomal RNA.</text>
</comment>
<reference evidence="8" key="1">
    <citation type="submission" date="2018-05" db="EMBL/GenBank/DDBJ databases">
        <authorList>
            <person name="Lanie J.A."/>
            <person name="Ng W.-L."/>
            <person name="Kazmierczak K.M."/>
            <person name="Andrzejewski T.M."/>
            <person name="Davidsen T.M."/>
            <person name="Wayne K.J."/>
            <person name="Tettelin H."/>
            <person name="Glass J.I."/>
            <person name="Rusch D."/>
            <person name="Podicherti R."/>
            <person name="Tsui H.-C.T."/>
            <person name="Winkler M.E."/>
        </authorList>
    </citation>
    <scope>NUCLEOTIDE SEQUENCE</scope>
</reference>
<dbReference type="HAMAP" id="MF_00500">
    <property type="entry name" value="Ribosomal_bS20"/>
    <property type="match status" value="1"/>
</dbReference>
<dbReference type="GO" id="GO:0015935">
    <property type="term" value="C:small ribosomal subunit"/>
    <property type="evidence" value="ECO:0007669"/>
    <property type="project" value="TreeGrafter"/>
</dbReference>
<proteinExistence type="inferred from homology"/>
<feature type="region of interest" description="Disordered" evidence="7">
    <location>
        <begin position="1"/>
        <end position="28"/>
    </location>
</feature>
<gene>
    <name evidence="8" type="ORF">METZ01_LOCUS27481</name>
</gene>
<accession>A0A381Q9A8</accession>
<evidence type="ECO:0000256" key="5">
    <source>
        <dbReference type="ARBA" id="ARBA00022980"/>
    </source>
</evidence>
<dbReference type="GO" id="GO:0005829">
    <property type="term" value="C:cytosol"/>
    <property type="evidence" value="ECO:0007669"/>
    <property type="project" value="TreeGrafter"/>
</dbReference>
<feature type="region of interest" description="Disordered" evidence="7">
    <location>
        <begin position="62"/>
        <end position="88"/>
    </location>
</feature>
<dbReference type="GO" id="GO:0070181">
    <property type="term" value="F:small ribosomal subunit rRNA binding"/>
    <property type="evidence" value="ECO:0007669"/>
    <property type="project" value="TreeGrafter"/>
</dbReference>
<dbReference type="NCBIfam" id="TIGR00029">
    <property type="entry name" value="S20"/>
    <property type="match status" value="1"/>
</dbReference>
<feature type="compositionally biased region" description="Basic residues" evidence="7">
    <location>
        <begin position="71"/>
        <end position="88"/>
    </location>
</feature>
<dbReference type="Gene3D" id="1.20.58.110">
    <property type="entry name" value="Ribosomal protein S20"/>
    <property type="match status" value="1"/>
</dbReference>
<dbReference type="GO" id="GO:0003735">
    <property type="term" value="F:structural constituent of ribosome"/>
    <property type="evidence" value="ECO:0007669"/>
    <property type="project" value="InterPro"/>
</dbReference>
<comment type="similarity">
    <text evidence="2">Belongs to the bacterial ribosomal protein bS20 family.</text>
</comment>
<dbReference type="AlphaFoldDB" id="A0A381Q9A8"/>
<evidence type="ECO:0000256" key="6">
    <source>
        <dbReference type="ARBA" id="ARBA00023274"/>
    </source>
</evidence>
<keyword evidence="5" id="KW-0689">Ribosomal protein</keyword>
<evidence type="ECO:0000256" key="4">
    <source>
        <dbReference type="ARBA" id="ARBA00022884"/>
    </source>
</evidence>
<dbReference type="PANTHER" id="PTHR33398">
    <property type="entry name" value="30S RIBOSOMAL PROTEIN S20"/>
    <property type="match status" value="1"/>
</dbReference>
<dbReference type="Pfam" id="PF01649">
    <property type="entry name" value="Ribosomal_S20p"/>
    <property type="match status" value="1"/>
</dbReference>
<dbReference type="InterPro" id="IPR036510">
    <property type="entry name" value="Ribosomal_bS20_sf"/>
</dbReference>
<evidence type="ECO:0000256" key="1">
    <source>
        <dbReference type="ARBA" id="ARBA00003134"/>
    </source>
</evidence>
<protein>
    <recommendedName>
        <fullName evidence="9">30S ribosomal protein S20</fullName>
    </recommendedName>
</protein>
<evidence type="ECO:0000313" key="8">
    <source>
        <dbReference type="EMBL" id="SUZ74627.1"/>
    </source>
</evidence>
<sequence>MANTLQARKRARQATVHRARNMSQRSSMRTSIKIFLKSLENEDKEAATNSYREAVSKIDQSARKGLEHRNKAARLKSRLNARLKAHAS</sequence>
<dbReference type="EMBL" id="UINC01001217">
    <property type="protein sequence ID" value="SUZ74627.1"/>
    <property type="molecule type" value="Genomic_DNA"/>
</dbReference>
<keyword evidence="4" id="KW-0694">RNA-binding</keyword>
<keyword evidence="6" id="KW-0687">Ribonucleoprotein</keyword>
<keyword evidence="3" id="KW-0699">rRNA-binding</keyword>